<dbReference type="EMBL" id="CAJEWN010000157">
    <property type="protein sequence ID" value="CAD2169746.1"/>
    <property type="molecule type" value="Genomic_DNA"/>
</dbReference>
<reference evidence="2 3" key="1">
    <citation type="submission" date="2020-08" db="EMBL/GenBank/DDBJ databases">
        <authorList>
            <person name="Koutsovoulos G."/>
            <person name="Danchin GJ E."/>
        </authorList>
    </citation>
    <scope>NUCLEOTIDE SEQUENCE [LARGE SCALE GENOMIC DNA]</scope>
</reference>
<comment type="caution">
    <text evidence="2">The sequence shown here is derived from an EMBL/GenBank/DDBJ whole genome shotgun (WGS) entry which is preliminary data.</text>
</comment>
<protein>
    <submittedName>
        <fullName evidence="2">Uncharacterized protein</fullName>
    </submittedName>
</protein>
<evidence type="ECO:0000313" key="2">
    <source>
        <dbReference type="EMBL" id="CAD2169746.1"/>
    </source>
</evidence>
<dbReference type="AlphaFoldDB" id="A0A6V7V687"/>
<evidence type="ECO:0000313" key="1">
    <source>
        <dbReference type="EMBL" id="CAD2169745.1"/>
    </source>
</evidence>
<organism evidence="2 3">
    <name type="scientific">Meloidogyne enterolobii</name>
    <name type="common">Root-knot nematode worm</name>
    <name type="synonym">Meloidogyne mayaguensis</name>
    <dbReference type="NCBI Taxonomy" id="390850"/>
    <lineage>
        <taxon>Eukaryota</taxon>
        <taxon>Metazoa</taxon>
        <taxon>Ecdysozoa</taxon>
        <taxon>Nematoda</taxon>
        <taxon>Chromadorea</taxon>
        <taxon>Rhabditida</taxon>
        <taxon>Tylenchina</taxon>
        <taxon>Tylenchomorpha</taxon>
        <taxon>Tylenchoidea</taxon>
        <taxon>Meloidogynidae</taxon>
        <taxon>Meloidogyninae</taxon>
        <taxon>Meloidogyne</taxon>
    </lineage>
</organism>
<proteinExistence type="predicted"/>
<evidence type="ECO:0000313" key="3">
    <source>
        <dbReference type="Proteomes" id="UP000580250"/>
    </source>
</evidence>
<gene>
    <name evidence="1" type="ORF">MENT_LOCUS21097</name>
    <name evidence="2" type="ORF">MENT_LOCUS21098</name>
</gene>
<name>A0A6V7V687_MELEN</name>
<accession>A0A6V7V687</accession>
<sequence length="48" mass="5834">MLDLVGLRRIKDKNKLFLNCKKYLQDDMLYFRSLIIFWSNKISINIIV</sequence>
<dbReference type="EMBL" id="CAJEWN010000157">
    <property type="protein sequence ID" value="CAD2169745.1"/>
    <property type="molecule type" value="Genomic_DNA"/>
</dbReference>
<dbReference type="Proteomes" id="UP000580250">
    <property type="component" value="Unassembled WGS sequence"/>
</dbReference>